<accession>A0A8R7U8X5</accession>
<evidence type="ECO:0000313" key="1">
    <source>
        <dbReference type="EnsemblPlants" id="TuG1812G0400002861.01.T02"/>
    </source>
</evidence>
<proteinExistence type="predicted"/>
<reference evidence="2" key="1">
    <citation type="journal article" date="2013" name="Nature">
        <title>Draft genome of the wheat A-genome progenitor Triticum urartu.</title>
        <authorList>
            <person name="Ling H.Q."/>
            <person name="Zhao S."/>
            <person name="Liu D."/>
            <person name="Wang J."/>
            <person name="Sun H."/>
            <person name="Zhang C."/>
            <person name="Fan H."/>
            <person name="Li D."/>
            <person name="Dong L."/>
            <person name="Tao Y."/>
            <person name="Gao C."/>
            <person name="Wu H."/>
            <person name="Li Y."/>
            <person name="Cui Y."/>
            <person name="Guo X."/>
            <person name="Zheng S."/>
            <person name="Wang B."/>
            <person name="Yu K."/>
            <person name="Liang Q."/>
            <person name="Yang W."/>
            <person name="Lou X."/>
            <person name="Chen J."/>
            <person name="Feng M."/>
            <person name="Jian J."/>
            <person name="Zhang X."/>
            <person name="Luo G."/>
            <person name="Jiang Y."/>
            <person name="Liu J."/>
            <person name="Wang Z."/>
            <person name="Sha Y."/>
            <person name="Zhang B."/>
            <person name="Wu H."/>
            <person name="Tang D."/>
            <person name="Shen Q."/>
            <person name="Xue P."/>
            <person name="Zou S."/>
            <person name="Wang X."/>
            <person name="Liu X."/>
            <person name="Wang F."/>
            <person name="Yang Y."/>
            <person name="An X."/>
            <person name="Dong Z."/>
            <person name="Zhang K."/>
            <person name="Zhang X."/>
            <person name="Luo M.C."/>
            <person name="Dvorak J."/>
            <person name="Tong Y."/>
            <person name="Wang J."/>
            <person name="Yang H."/>
            <person name="Li Z."/>
            <person name="Wang D."/>
            <person name="Zhang A."/>
            <person name="Wang J."/>
        </authorList>
    </citation>
    <scope>NUCLEOTIDE SEQUENCE</scope>
    <source>
        <strain evidence="2">cv. G1812</strain>
    </source>
</reference>
<dbReference type="EnsemblPlants" id="TuG1812G0400002861.01.T02">
    <property type="protein sequence ID" value="TuG1812G0400002861.01.T02"/>
    <property type="gene ID" value="TuG1812G0400002861.01"/>
</dbReference>
<sequence length="53" mass="6042">MLTSASTYNRVVFLSGRFHTVMDVADLILEKLLYQEGHGVAAWFKGMPWLLPM</sequence>
<name>A0A8R7U8X5_TRIUA</name>
<keyword evidence="2" id="KW-1185">Reference proteome</keyword>
<evidence type="ECO:0000313" key="2">
    <source>
        <dbReference type="Proteomes" id="UP000015106"/>
    </source>
</evidence>
<dbReference type="Gramene" id="TuG1812G0400002861.01.T02">
    <property type="protein sequence ID" value="TuG1812G0400002861.01.T02"/>
    <property type="gene ID" value="TuG1812G0400002861.01"/>
</dbReference>
<dbReference type="Proteomes" id="UP000015106">
    <property type="component" value="Chromosome 4"/>
</dbReference>
<reference evidence="1" key="3">
    <citation type="submission" date="2022-06" db="UniProtKB">
        <authorList>
            <consortium name="EnsemblPlants"/>
        </authorList>
    </citation>
    <scope>IDENTIFICATION</scope>
</reference>
<dbReference type="AlphaFoldDB" id="A0A8R7U8X5"/>
<protein>
    <submittedName>
        <fullName evidence="1">Uncharacterized protein</fullName>
    </submittedName>
</protein>
<organism evidence="1 2">
    <name type="scientific">Triticum urartu</name>
    <name type="common">Red wild einkorn</name>
    <name type="synonym">Crithodium urartu</name>
    <dbReference type="NCBI Taxonomy" id="4572"/>
    <lineage>
        <taxon>Eukaryota</taxon>
        <taxon>Viridiplantae</taxon>
        <taxon>Streptophyta</taxon>
        <taxon>Embryophyta</taxon>
        <taxon>Tracheophyta</taxon>
        <taxon>Spermatophyta</taxon>
        <taxon>Magnoliopsida</taxon>
        <taxon>Liliopsida</taxon>
        <taxon>Poales</taxon>
        <taxon>Poaceae</taxon>
        <taxon>BOP clade</taxon>
        <taxon>Pooideae</taxon>
        <taxon>Triticodae</taxon>
        <taxon>Triticeae</taxon>
        <taxon>Triticinae</taxon>
        <taxon>Triticum</taxon>
    </lineage>
</organism>
<reference evidence="1" key="2">
    <citation type="submission" date="2018-03" db="EMBL/GenBank/DDBJ databases">
        <title>The Triticum urartu genome reveals the dynamic nature of wheat genome evolution.</title>
        <authorList>
            <person name="Ling H."/>
            <person name="Ma B."/>
            <person name="Shi X."/>
            <person name="Liu H."/>
            <person name="Dong L."/>
            <person name="Sun H."/>
            <person name="Cao Y."/>
            <person name="Gao Q."/>
            <person name="Zheng S."/>
            <person name="Li Y."/>
            <person name="Yu Y."/>
            <person name="Du H."/>
            <person name="Qi M."/>
            <person name="Li Y."/>
            <person name="Yu H."/>
            <person name="Cui Y."/>
            <person name="Wang N."/>
            <person name="Chen C."/>
            <person name="Wu H."/>
            <person name="Zhao Y."/>
            <person name="Zhang J."/>
            <person name="Li Y."/>
            <person name="Zhou W."/>
            <person name="Zhang B."/>
            <person name="Hu W."/>
            <person name="Eijk M."/>
            <person name="Tang J."/>
            <person name="Witsenboer H."/>
            <person name="Zhao S."/>
            <person name="Li Z."/>
            <person name="Zhang A."/>
            <person name="Wang D."/>
            <person name="Liang C."/>
        </authorList>
    </citation>
    <scope>NUCLEOTIDE SEQUENCE [LARGE SCALE GENOMIC DNA]</scope>
    <source>
        <strain evidence="1">cv. G1812</strain>
    </source>
</reference>